<reference evidence="1 2" key="1">
    <citation type="submission" date="2016-09" db="EMBL/GenBank/DDBJ databases">
        <title>Complete genome sequence of Deltia acidovorans CM13 isolated from murine proximal colonic tissue.</title>
        <authorList>
            <person name="Saffarian A."/>
        </authorList>
    </citation>
    <scope>NUCLEOTIDE SEQUENCE [LARGE SCALE GENOMIC DNA]</scope>
    <source>
        <strain evidence="1 2">CM13</strain>
    </source>
</reference>
<evidence type="ECO:0000313" key="1">
    <source>
        <dbReference type="EMBL" id="AOV01838.1"/>
    </source>
</evidence>
<accession>A0ABM6E3I2</accession>
<dbReference type="Proteomes" id="UP000095607">
    <property type="component" value="Chromosome"/>
</dbReference>
<evidence type="ECO:0000313" key="2">
    <source>
        <dbReference type="Proteomes" id="UP000095607"/>
    </source>
</evidence>
<keyword evidence="2" id="KW-1185">Reference proteome</keyword>
<protein>
    <recommendedName>
        <fullName evidence="3">RiboL-PSP-HEPN domain-containing protein</fullName>
    </recommendedName>
</protein>
<organism evidence="1 2">
    <name type="scientific">Delftia tsuruhatensis</name>
    <dbReference type="NCBI Taxonomy" id="180282"/>
    <lineage>
        <taxon>Bacteria</taxon>
        <taxon>Pseudomonadati</taxon>
        <taxon>Pseudomonadota</taxon>
        <taxon>Betaproteobacteria</taxon>
        <taxon>Burkholderiales</taxon>
        <taxon>Comamonadaceae</taxon>
        <taxon>Delftia</taxon>
    </lineage>
</organism>
<evidence type="ECO:0008006" key="3">
    <source>
        <dbReference type="Google" id="ProtNLM"/>
    </source>
</evidence>
<gene>
    <name evidence="1" type="ORF">BI380_10960</name>
</gene>
<sequence>MQAEAASLLGQMLFAFSYIDVCLGLCLAWVDAGVKLEALSKSVEAQSVHLKLQTLSRHVVEKLPPHSDGRMAYERWISRVDFARTKRNQMVHGRWGIEARDCKVVNVVGLPSGTQQCVEYTLEELDAFNEELRSLGRELARLRKNWPL</sequence>
<name>A0ABM6E3I2_9BURK</name>
<dbReference type="EMBL" id="CP017420">
    <property type="protein sequence ID" value="AOV01838.1"/>
    <property type="molecule type" value="Genomic_DNA"/>
</dbReference>
<proteinExistence type="predicted"/>